<evidence type="ECO:0000256" key="1">
    <source>
        <dbReference type="ARBA" id="ARBA00034120"/>
    </source>
</evidence>
<dbReference type="InterPro" id="IPR013597">
    <property type="entry name" value="Mat_intron_G2"/>
</dbReference>
<dbReference type="PROSITE" id="PS50878">
    <property type="entry name" value="RT_POL"/>
    <property type="match status" value="1"/>
</dbReference>
<dbReference type="PANTHER" id="PTHR34047">
    <property type="entry name" value="NUCLEAR INTRON MATURASE 1, MITOCHONDRIAL-RELATED"/>
    <property type="match status" value="1"/>
</dbReference>
<gene>
    <name evidence="3" type="ORF">GGR28_003787</name>
</gene>
<evidence type="ECO:0000313" key="3">
    <source>
        <dbReference type="EMBL" id="MBB4081140.1"/>
    </source>
</evidence>
<keyword evidence="4" id="KW-1185">Reference proteome</keyword>
<accession>A0A840E7X9</accession>
<dbReference type="Proteomes" id="UP000576209">
    <property type="component" value="Unassembled WGS sequence"/>
</dbReference>
<dbReference type="InterPro" id="IPR043502">
    <property type="entry name" value="DNA/RNA_pol_sf"/>
</dbReference>
<protein>
    <recommendedName>
        <fullName evidence="2">Reverse transcriptase domain-containing protein</fullName>
    </recommendedName>
</protein>
<dbReference type="AlphaFoldDB" id="A0A840E7X9"/>
<reference evidence="3 4" key="1">
    <citation type="submission" date="2020-08" db="EMBL/GenBank/DDBJ databases">
        <title>Genomic Encyclopedia of Type Strains, Phase IV (KMG-IV): sequencing the most valuable type-strain genomes for metagenomic binning, comparative biology and taxonomic classification.</title>
        <authorList>
            <person name="Goeker M."/>
        </authorList>
    </citation>
    <scope>NUCLEOTIDE SEQUENCE [LARGE SCALE GENOMIC DNA]</scope>
    <source>
        <strain evidence="3 4">DSM 105137</strain>
    </source>
</reference>
<comment type="similarity">
    <text evidence="1">Belongs to the bacterial reverse transcriptase family.</text>
</comment>
<feature type="domain" description="Reverse transcriptase" evidence="2">
    <location>
        <begin position="1"/>
        <end position="80"/>
    </location>
</feature>
<dbReference type="Pfam" id="PF08388">
    <property type="entry name" value="GIIM"/>
    <property type="match status" value="1"/>
</dbReference>
<dbReference type="EMBL" id="JACIFF010000016">
    <property type="protein sequence ID" value="MBB4081140.1"/>
    <property type="molecule type" value="Genomic_DNA"/>
</dbReference>
<dbReference type="InterPro" id="IPR000477">
    <property type="entry name" value="RT_dom"/>
</dbReference>
<dbReference type="SUPFAM" id="SSF56672">
    <property type="entry name" value="DNA/RNA polymerases"/>
    <property type="match status" value="1"/>
</dbReference>
<evidence type="ECO:0000259" key="2">
    <source>
        <dbReference type="PROSITE" id="PS50878"/>
    </source>
</evidence>
<dbReference type="PANTHER" id="PTHR34047:SF3">
    <property type="entry name" value="BLR2052 PROTEIN"/>
    <property type="match status" value="1"/>
</dbReference>
<proteinExistence type="inferred from homology"/>
<organism evidence="3 4">
    <name type="scientific">Neolewinella aquimaris</name>
    <dbReference type="NCBI Taxonomy" id="1835722"/>
    <lineage>
        <taxon>Bacteria</taxon>
        <taxon>Pseudomonadati</taxon>
        <taxon>Bacteroidota</taxon>
        <taxon>Saprospiria</taxon>
        <taxon>Saprospirales</taxon>
        <taxon>Lewinellaceae</taxon>
        <taxon>Neolewinella</taxon>
    </lineage>
</organism>
<sequence length="196" mass="22995">MDKWLVKHHPDVKLVRYADDAILLCNSRNRAEWITELLAERFKECGLRLHPDKTKIVFCKTSHRQSGHEAVYFDFLGYRFQPSTKQRRDGKLFLSFDCKMSPKKSKLAIAKLRSMKFHLWNTATIEEIAAAINPVLRGLLNYFGRFNKHQGLERVMQAVNDRLAKWVSRKYKRIGKSAARTRRWLCNLASKQQFPG</sequence>
<dbReference type="InterPro" id="IPR051083">
    <property type="entry name" value="GrpII_Intron_Splice-Mob/Def"/>
</dbReference>
<comment type="caution">
    <text evidence="3">The sequence shown here is derived from an EMBL/GenBank/DDBJ whole genome shotgun (WGS) entry which is preliminary data.</text>
</comment>
<dbReference type="RefSeq" id="WP_183497366.1">
    <property type="nucleotide sequence ID" value="NZ_JACIFF010000016.1"/>
</dbReference>
<evidence type="ECO:0000313" key="4">
    <source>
        <dbReference type="Proteomes" id="UP000576209"/>
    </source>
</evidence>
<dbReference type="Pfam" id="PF00078">
    <property type="entry name" value="RVT_1"/>
    <property type="match status" value="1"/>
</dbReference>
<name>A0A840E7X9_9BACT</name>